<dbReference type="Proteomes" id="UP000749334">
    <property type="component" value="Unassembled WGS sequence"/>
</dbReference>
<dbReference type="Pfam" id="PF06891">
    <property type="entry name" value="P2_Phage_GpR"/>
    <property type="match status" value="1"/>
</dbReference>
<evidence type="ECO:0000313" key="1">
    <source>
        <dbReference type="EMBL" id="HJF73162.1"/>
    </source>
</evidence>
<dbReference type="EMBL" id="DYVQ01000024">
    <property type="protein sequence ID" value="HJF73162.1"/>
    <property type="molecule type" value="Genomic_DNA"/>
</dbReference>
<dbReference type="EMBL" id="CP126975">
    <property type="protein sequence ID" value="WIM80290.1"/>
    <property type="molecule type" value="Genomic_DNA"/>
</dbReference>
<dbReference type="AlphaFoldDB" id="A0A921L0P5"/>
<evidence type="ECO:0000313" key="3">
    <source>
        <dbReference type="Proteomes" id="UP000749334"/>
    </source>
</evidence>
<evidence type="ECO:0000313" key="4">
    <source>
        <dbReference type="Proteomes" id="UP001226750"/>
    </source>
</evidence>
<proteinExistence type="predicted"/>
<organism evidence="1 3">
    <name type="scientific">Gallibacterium anatis</name>
    <dbReference type="NCBI Taxonomy" id="750"/>
    <lineage>
        <taxon>Bacteria</taxon>
        <taxon>Pseudomonadati</taxon>
        <taxon>Pseudomonadota</taxon>
        <taxon>Gammaproteobacteria</taxon>
        <taxon>Pasteurellales</taxon>
        <taxon>Pasteurellaceae</taxon>
        <taxon>Gallibacterium</taxon>
    </lineage>
</organism>
<gene>
    <name evidence="1" type="ORF">K8W15_03010</name>
    <name evidence="2" type="ORF">QP018_03405</name>
</gene>
<reference evidence="2 4" key="3">
    <citation type="submission" date="2023-06" db="EMBL/GenBank/DDBJ databases">
        <title>Complete Genome Sequence of Gallibacterium anatis Strain BJF12, Isolated from a chicken with diarrhea.</title>
        <authorList>
            <person name="Guo F."/>
            <person name="Bu W."/>
            <person name="Xu F."/>
            <person name="Wen T."/>
        </authorList>
    </citation>
    <scope>NUCLEOTIDE SEQUENCE [LARGE SCALE GENOMIC DNA]</scope>
    <source>
        <strain evidence="2 4">BJF12</strain>
    </source>
</reference>
<dbReference type="InterPro" id="IPR009678">
    <property type="entry name" value="Phage_tail_completion_R"/>
</dbReference>
<sequence length="163" mass="19147">MKKPKQIRALLERTLPYLRNNPERLQLFIDEGQVVATNARSLSFEYRYKLNVIITDFDQDMASVIVPLLAYLRINQNELFDNPDRRADGIRFECDYINNDTQDFSITLRLTERVKVERQAQQMAVTYLPEPQQDVNGREIAVYLRDEFKMKITEAEAEAAWAI</sequence>
<reference evidence="1" key="1">
    <citation type="journal article" date="2021" name="PeerJ">
        <title>Extensive microbial diversity within the chicken gut microbiome revealed by metagenomics and culture.</title>
        <authorList>
            <person name="Gilroy R."/>
            <person name="Ravi A."/>
            <person name="Getino M."/>
            <person name="Pursley I."/>
            <person name="Horton D.L."/>
            <person name="Alikhan N.F."/>
            <person name="Baker D."/>
            <person name="Gharbi K."/>
            <person name="Hall N."/>
            <person name="Watson M."/>
            <person name="Adriaenssens E.M."/>
            <person name="Foster-Nyarko E."/>
            <person name="Jarju S."/>
            <person name="Secka A."/>
            <person name="Antonio M."/>
            <person name="Oren A."/>
            <person name="Chaudhuri R.R."/>
            <person name="La Ragione R."/>
            <person name="Hildebrand F."/>
            <person name="Pallen M.J."/>
        </authorList>
    </citation>
    <scope>NUCLEOTIDE SEQUENCE</scope>
    <source>
        <strain evidence="1">ChiHjej11B10-15683</strain>
    </source>
</reference>
<accession>A0A921L0P5</accession>
<dbReference type="RefSeq" id="WP_013745052.1">
    <property type="nucleotide sequence ID" value="NZ_CP126975.1"/>
</dbReference>
<protein>
    <submittedName>
        <fullName evidence="1">Phage tail protein</fullName>
    </submittedName>
</protein>
<name>A0A921L0P5_9PAST</name>
<dbReference type="Proteomes" id="UP001226750">
    <property type="component" value="Chromosome"/>
</dbReference>
<evidence type="ECO:0000313" key="2">
    <source>
        <dbReference type="EMBL" id="WIM80290.1"/>
    </source>
</evidence>
<keyword evidence="4" id="KW-1185">Reference proteome</keyword>
<reference evidence="1" key="2">
    <citation type="submission" date="2021-09" db="EMBL/GenBank/DDBJ databases">
        <authorList>
            <person name="Gilroy R."/>
        </authorList>
    </citation>
    <scope>NUCLEOTIDE SEQUENCE</scope>
    <source>
        <strain evidence="1">ChiHjej11B10-15683</strain>
    </source>
</reference>
<dbReference type="OMA" id="DMAHAPE"/>